<evidence type="ECO:0000259" key="2">
    <source>
        <dbReference type="PROSITE" id="PS50883"/>
    </source>
</evidence>
<dbReference type="PANTHER" id="PTHR44757:SF2">
    <property type="entry name" value="BIOFILM ARCHITECTURE MAINTENANCE PROTEIN MBAA"/>
    <property type="match status" value="1"/>
</dbReference>
<proteinExistence type="predicted"/>
<evidence type="ECO:0000259" key="3">
    <source>
        <dbReference type="PROSITE" id="PS50887"/>
    </source>
</evidence>
<organism evidence="4 5">
    <name type="scientific">Comamonas nitrativorans</name>
    <dbReference type="NCBI Taxonomy" id="108437"/>
    <lineage>
        <taxon>Bacteria</taxon>
        <taxon>Pseudomonadati</taxon>
        <taxon>Pseudomonadota</taxon>
        <taxon>Betaproteobacteria</taxon>
        <taxon>Burkholderiales</taxon>
        <taxon>Comamonadaceae</taxon>
        <taxon>Comamonas</taxon>
    </lineage>
</organism>
<evidence type="ECO:0000313" key="4">
    <source>
        <dbReference type="EMBL" id="MFC4622903.1"/>
    </source>
</evidence>
<dbReference type="PROSITE" id="PS50883">
    <property type="entry name" value="EAL"/>
    <property type="match status" value="1"/>
</dbReference>
<evidence type="ECO:0000259" key="1">
    <source>
        <dbReference type="PROSITE" id="PS50113"/>
    </source>
</evidence>
<dbReference type="CDD" id="cd00130">
    <property type="entry name" value="PAS"/>
    <property type="match status" value="1"/>
</dbReference>
<dbReference type="InterPro" id="IPR001633">
    <property type="entry name" value="EAL_dom"/>
</dbReference>
<dbReference type="Pfam" id="PF13188">
    <property type="entry name" value="PAS_8"/>
    <property type="match status" value="1"/>
</dbReference>
<dbReference type="InterPro" id="IPR000700">
    <property type="entry name" value="PAS-assoc_C"/>
</dbReference>
<dbReference type="InterPro" id="IPR052155">
    <property type="entry name" value="Biofilm_reg_signaling"/>
</dbReference>
<dbReference type="Pfam" id="PF00990">
    <property type="entry name" value="GGDEF"/>
    <property type="match status" value="1"/>
</dbReference>
<dbReference type="InterPro" id="IPR035919">
    <property type="entry name" value="EAL_sf"/>
</dbReference>
<dbReference type="SUPFAM" id="SSF55785">
    <property type="entry name" value="PYP-like sensor domain (PAS domain)"/>
    <property type="match status" value="2"/>
</dbReference>
<feature type="domain" description="PAC" evidence="1">
    <location>
        <begin position="223"/>
        <end position="270"/>
    </location>
</feature>
<dbReference type="CDD" id="cd01948">
    <property type="entry name" value="EAL"/>
    <property type="match status" value="1"/>
</dbReference>
<dbReference type="SUPFAM" id="SSF141868">
    <property type="entry name" value="EAL domain-like"/>
    <property type="match status" value="1"/>
</dbReference>
<dbReference type="PROSITE" id="PS50113">
    <property type="entry name" value="PAC"/>
    <property type="match status" value="1"/>
</dbReference>
<comment type="caution">
    <text evidence="4">The sequence shown here is derived from an EMBL/GenBank/DDBJ whole genome shotgun (WGS) entry which is preliminary data.</text>
</comment>
<sequence>MTDGELTAEPLTSEMEVAVALARTLREQQTLLQSTDIGVAFIQKRAVLRCNDRFAQIFGYDDAQAIVGQASYALHPSREAFRALGRDAFADLAQGGTFRSVRQMRKSDGGLFWASLTGRLINPAEPSEGSIWTLDDVDAHIHMRSQLDAIQLQTQVLLDHAMVGVAYLRDHTVVRCNRHVELMLGYDAGELQGRSSRTWFADDEQWLAQRARCVPVLAAGEVFAAEMALRRKDGGPLICEVRSKALQDGSAVWILMDITERRQAQEALREAHAELERVVSERTHALVTTAKDLDKEIQERKYDQERIYRLAHYDVLTGLPNRTLLAERSQQAIASAQMQHTPLAVLFLDLDHFKHVNDSLGHKVGDNLLARIAQRLRQTVREYDTVARLGGDEFVLLLPRANARGAQRVAGKVAQAFDQPFHIGQHELTLGCSVGVALYPQDGRDFDALVQSADMAMYGAKQEGRNTYRFFTSQMQAQSMRALELENALRRALERDQLSLHYQPQVDATTSKVVGVEALLRWQHPELGMVSPAEFIPVAESSGLILPIGQWVLETAAQQLKVWRSKGLLHITMAVNLSARQFHQPQLPDLVRDVLRQADLPPQCFELELTESAAMSDVPAAEQTLAQLQKLGVRLSIDDFGTGYASLTQLKRLPSYKLKIDQSFVRDLDKGETDKAMVNAIVRMAQAMGLRITAEGVETRDQLDFLQTLGCDEAQGYYFSRPKPAAEIESFLFQRTV</sequence>
<dbReference type="InterPro" id="IPR000160">
    <property type="entry name" value="GGDEF_dom"/>
</dbReference>
<dbReference type="InterPro" id="IPR035965">
    <property type="entry name" value="PAS-like_dom_sf"/>
</dbReference>
<dbReference type="InterPro" id="IPR029787">
    <property type="entry name" value="Nucleotide_cyclase"/>
</dbReference>
<dbReference type="RefSeq" id="WP_377726567.1">
    <property type="nucleotide sequence ID" value="NZ_JBHSEW010000010.1"/>
</dbReference>
<dbReference type="InterPro" id="IPR000014">
    <property type="entry name" value="PAS"/>
</dbReference>
<evidence type="ECO:0000313" key="5">
    <source>
        <dbReference type="Proteomes" id="UP001595967"/>
    </source>
</evidence>
<dbReference type="CDD" id="cd01949">
    <property type="entry name" value="GGDEF"/>
    <property type="match status" value="1"/>
</dbReference>
<dbReference type="NCBIfam" id="TIGR00229">
    <property type="entry name" value="sensory_box"/>
    <property type="match status" value="2"/>
</dbReference>
<dbReference type="Pfam" id="PF13426">
    <property type="entry name" value="PAS_9"/>
    <property type="match status" value="1"/>
</dbReference>
<dbReference type="Gene3D" id="3.20.20.450">
    <property type="entry name" value="EAL domain"/>
    <property type="match status" value="1"/>
</dbReference>
<keyword evidence="5" id="KW-1185">Reference proteome</keyword>
<protein>
    <submittedName>
        <fullName evidence="4">Bifunctional diguanylate cyclase/phosphodiesterase</fullName>
    </submittedName>
</protein>
<dbReference type="SMART" id="SM00091">
    <property type="entry name" value="PAS"/>
    <property type="match status" value="2"/>
</dbReference>
<name>A0ABV9GYR7_9BURK</name>
<reference evidence="5" key="1">
    <citation type="journal article" date="2019" name="Int. J. Syst. Evol. Microbiol.">
        <title>The Global Catalogue of Microorganisms (GCM) 10K type strain sequencing project: providing services to taxonomists for standard genome sequencing and annotation.</title>
        <authorList>
            <consortium name="The Broad Institute Genomics Platform"/>
            <consortium name="The Broad Institute Genome Sequencing Center for Infectious Disease"/>
            <person name="Wu L."/>
            <person name="Ma J."/>
        </authorList>
    </citation>
    <scope>NUCLEOTIDE SEQUENCE [LARGE SCALE GENOMIC DNA]</scope>
    <source>
        <strain evidence="5">JCM 11650</strain>
    </source>
</reference>
<dbReference type="SUPFAM" id="SSF55073">
    <property type="entry name" value="Nucleotide cyclase"/>
    <property type="match status" value="1"/>
</dbReference>
<dbReference type="Gene3D" id="3.30.450.20">
    <property type="entry name" value="PAS domain"/>
    <property type="match status" value="2"/>
</dbReference>
<accession>A0ABV9GYR7</accession>
<feature type="domain" description="GGDEF" evidence="3">
    <location>
        <begin position="341"/>
        <end position="473"/>
    </location>
</feature>
<dbReference type="NCBIfam" id="TIGR00254">
    <property type="entry name" value="GGDEF"/>
    <property type="match status" value="1"/>
</dbReference>
<feature type="domain" description="EAL" evidence="2">
    <location>
        <begin position="482"/>
        <end position="736"/>
    </location>
</feature>
<dbReference type="Gene3D" id="3.30.70.270">
    <property type="match status" value="1"/>
</dbReference>
<dbReference type="PANTHER" id="PTHR44757">
    <property type="entry name" value="DIGUANYLATE CYCLASE DGCP"/>
    <property type="match status" value="1"/>
</dbReference>
<dbReference type="EMBL" id="JBHSEW010000010">
    <property type="protein sequence ID" value="MFC4622903.1"/>
    <property type="molecule type" value="Genomic_DNA"/>
</dbReference>
<gene>
    <name evidence="4" type="ORF">ACFO3A_11840</name>
</gene>
<dbReference type="Proteomes" id="UP001595967">
    <property type="component" value="Unassembled WGS sequence"/>
</dbReference>
<dbReference type="InterPro" id="IPR043128">
    <property type="entry name" value="Rev_trsase/Diguanyl_cyclase"/>
</dbReference>
<dbReference type="SMART" id="SM00267">
    <property type="entry name" value="GGDEF"/>
    <property type="match status" value="1"/>
</dbReference>
<dbReference type="SMART" id="SM00052">
    <property type="entry name" value="EAL"/>
    <property type="match status" value="1"/>
</dbReference>
<dbReference type="Pfam" id="PF00563">
    <property type="entry name" value="EAL"/>
    <property type="match status" value="1"/>
</dbReference>
<dbReference type="PROSITE" id="PS50887">
    <property type="entry name" value="GGDEF"/>
    <property type="match status" value="1"/>
</dbReference>